<dbReference type="EMBL" id="QYYH01000178">
    <property type="protein sequence ID" value="RJY05981.1"/>
    <property type="molecule type" value="Genomic_DNA"/>
</dbReference>
<dbReference type="PANTHER" id="PTHR43866:SF4">
    <property type="entry name" value="MALONATE-SEMIALDEHYDE DEHYDROGENASE"/>
    <property type="match status" value="1"/>
</dbReference>
<keyword evidence="6" id="KW-1185">Reference proteome</keyword>
<keyword evidence="2" id="KW-0560">Oxidoreductase</keyword>
<dbReference type="GO" id="GO:0006574">
    <property type="term" value="P:L-valine catabolic process"/>
    <property type="evidence" value="ECO:0007669"/>
    <property type="project" value="TreeGrafter"/>
</dbReference>
<evidence type="ECO:0000256" key="2">
    <source>
        <dbReference type="ARBA" id="ARBA00023002"/>
    </source>
</evidence>
<proteinExistence type="predicted"/>
<dbReference type="SUPFAM" id="SSF53720">
    <property type="entry name" value="ALDH-like"/>
    <property type="match status" value="1"/>
</dbReference>
<sequence>MKYLGHIINGDVFSESKRTLSVFNPATAQQTADVELASQVIVDEAVIAAQNAMKSWQLTPINHRAKIMFRMKVLIEQNADKICNMLTEEHGKVIDDARGELARGIENIDFACGIAQLLKGEHNSNISTNIDSWSEFKPLGVVVGITPFNFPAMVPLWMWPIAIMCGNTFVLKPSEQAPSAPFFICELAQQAGLPAGVLNLVNGDKIASELLINDPCVKAVSFVGSTPVAKSIYQQAALNNMRCQALGGAKNHAVVMPDADIDFVANSLMGAAFGSCGERCMAISVAVVIGDECADLLVQSLKQRIDGLKVGSGFDTQNEMGPLISKVHKERVEKHIESGIEQGAKLVSDGRQLFVEGFESGYFLGGTVFDHVTSDMDIYQQEIFGPVLCVMRVKNLEAALALVNKHQYGNGTCIFTQNGSAAHYFSENVAAGMVGINVPLPVPMSCHSFGGWKQSIFGDLNAYGPDAVRFYTQRKTITSRWKIPSQDHSAQFSFPS</sequence>
<organism evidence="5 6">
    <name type="scientific">Parashewanella spongiae</name>
    <dbReference type="NCBI Taxonomy" id="342950"/>
    <lineage>
        <taxon>Bacteria</taxon>
        <taxon>Pseudomonadati</taxon>
        <taxon>Pseudomonadota</taxon>
        <taxon>Gammaproteobacteria</taxon>
        <taxon>Alteromonadales</taxon>
        <taxon>Shewanellaceae</taxon>
        <taxon>Parashewanella</taxon>
    </lineage>
</organism>
<keyword evidence="3" id="KW-0520">NAD</keyword>
<dbReference type="Gene3D" id="3.40.309.10">
    <property type="entry name" value="Aldehyde Dehydrogenase, Chain A, domain 2"/>
    <property type="match status" value="1"/>
</dbReference>
<dbReference type="InterPro" id="IPR016160">
    <property type="entry name" value="Ald_DH_CS_CYS"/>
</dbReference>
<dbReference type="PROSITE" id="PS00070">
    <property type="entry name" value="ALDEHYDE_DEHYDR_CYS"/>
    <property type="match status" value="1"/>
</dbReference>
<evidence type="ECO:0000256" key="3">
    <source>
        <dbReference type="ARBA" id="ARBA00023027"/>
    </source>
</evidence>
<evidence type="ECO:0000259" key="4">
    <source>
        <dbReference type="Pfam" id="PF00171"/>
    </source>
</evidence>
<evidence type="ECO:0000313" key="5">
    <source>
        <dbReference type="EMBL" id="RJY05981.1"/>
    </source>
</evidence>
<dbReference type="InterPro" id="IPR016162">
    <property type="entry name" value="Ald_DH_N"/>
</dbReference>
<dbReference type="InterPro" id="IPR015590">
    <property type="entry name" value="Aldehyde_DH_dom"/>
</dbReference>
<dbReference type="Pfam" id="PF00171">
    <property type="entry name" value="Aldedh"/>
    <property type="match status" value="1"/>
</dbReference>
<dbReference type="InterPro" id="IPR016161">
    <property type="entry name" value="Ald_DH/histidinol_DH"/>
</dbReference>
<accession>A0A3A6T9C0</accession>
<dbReference type="GO" id="GO:0006210">
    <property type="term" value="P:thymine catabolic process"/>
    <property type="evidence" value="ECO:0007669"/>
    <property type="project" value="TreeGrafter"/>
</dbReference>
<dbReference type="InterPro" id="IPR010061">
    <property type="entry name" value="MeMal-semiAld_DH"/>
</dbReference>
<reference evidence="5 6" key="1">
    <citation type="submission" date="2018-09" db="EMBL/GenBank/DDBJ databases">
        <title>Phylogeny of the Shewanellaceae, and recommendation for two new genera, Pseudoshewanella and Parashewanella.</title>
        <authorList>
            <person name="Wang G."/>
        </authorList>
    </citation>
    <scope>NUCLEOTIDE SEQUENCE [LARGE SCALE GENOMIC DNA]</scope>
    <source>
        <strain evidence="5 6">KCTC 22492</strain>
    </source>
</reference>
<comment type="caution">
    <text evidence="5">The sequence shown here is derived from an EMBL/GenBank/DDBJ whole genome shotgun (WGS) entry which is preliminary data.</text>
</comment>
<dbReference type="EC" id="1.2.1.27" evidence="1"/>
<dbReference type="NCBIfam" id="TIGR01722">
    <property type="entry name" value="MMSDH"/>
    <property type="match status" value="1"/>
</dbReference>
<gene>
    <name evidence="5" type="ORF">D5R81_18340</name>
</gene>
<dbReference type="CDD" id="cd07085">
    <property type="entry name" value="ALDH_F6_MMSDH"/>
    <property type="match status" value="1"/>
</dbReference>
<dbReference type="RefSeq" id="WP_121855048.1">
    <property type="nucleotide sequence ID" value="NZ_CP037952.1"/>
</dbReference>
<dbReference type="FunFam" id="3.40.309.10:FF:000002">
    <property type="entry name" value="Methylmalonate-semialdehyde dehydrogenase (Acylating)"/>
    <property type="match status" value="1"/>
</dbReference>
<feature type="domain" description="Aldehyde dehydrogenase" evidence="4">
    <location>
        <begin position="15"/>
        <end position="477"/>
    </location>
</feature>
<dbReference type="AlphaFoldDB" id="A0A3A6T9C0"/>
<name>A0A3A6T9C0_9GAMM</name>
<dbReference type="InterPro" id="IPR016163">
    <property type="entry name" value="Ald_DH_C"/>
</dbReference>
<evidence type="ECO:0000256" key="1">
    <source>
        <dbReference type="ARBA" id="ARBA00013048"/>
    </source>
</evidence>
<dbReference type="Gene3D" id="3.40.605.10">
    <property type="entry name" value="Aldehyde Dehydrogenase, Chain A, domain 1"/>
    <property type="match status" value="1"/>
</dbReference>
<dbReference type="FunFam" id="3.40.605.10:FF:000003">
    <property type="entry name" value="Methylmalonate-semialdehyde dehydrogenase [acylating]"/>
    <property type="match status" value="1"/>
</dbReference>
<protein>
    <recommendedName>
        <fullName evidence="1">methylmalonate-semialdehyde dehydrogenase (CoA acylating)</fullName>
        <ecNumber evidence="1">1.2.1.27</ecNumber>
    </recommendedName>
</protein>
<dbReference type="PANTHER" id="PTHR43866">
    <property type="entry name" value="MALONATE-SEMIALDEHYDE DEHYDROGENASE"/>
    <property type="match status" value="1"/>
</dbReference>
<evidence type="ECO:0000313" key="6">
    <source>
        <dbReference type="Proteomes" id="UP000273022"/>
    </source>
</evidence>
<dbReference type="Proteomes" id="UP000273022">
    <property type="component" value="Unassembled WGS sequence"/>
</dbReference>
<dbReference type="GO" id="GO:0004491">
    <property type="term" value="F:methylmalonate-semialdehyde dehydrogenase (acylating, NAD) activity"/>
    <property type="evidence" value="ECO:0007669"/>
    <property type="project" value="UniProtKB-EC"/>
</dbReference>
<dbReference type="OrthoDB" id="9812625at2"/>